<evidence type="ECO:0000256" key="4">
    <source>
        <dbReference type="ARBA" id="ARBA00022475"/>
    </source>
</evidence>
<dbReference type="AlphaFoldDB" id="A0A642V5J3"/>
<dbReference type="Gene3D" id="3.40.50.80">
    <property type="entry name" value="Nucleotide-binding domain of ferredoxin-NADP reductase (FNR) module"/>
    <property type="match status" value="1"/>
</dbReference>
<keyword evidence="6 12" id="KW-0812">Transmembrane</keyword>
<evidence type="ECO:0000256" key="8">
    <source>
        <dbReference type="ARBA" id="ARBA00022989"/>
    </source>
</evidence>
<name>A0A642V5J3_9ASCO</name>
<keyword evidence="9" id="KW-0406">Ion transport</keyword>
<dbReference type="Proteomes" id="UP000761534">
    <property type="component" value="Unassembled WGS sequence"/>
</dbReference>
<evidence type="ECO:0000313" key="14">
    <source>
        <dbReference type="EMBL" id="KAA8913078.1"/>
    </source>
</evidence>
<dbReference type="EMBL" id="SWFS01000237">
    <property type="protein sequence ID" value="KAA8913078.1"/>
    <property type="molecule type" value="Genomic_DNA"/>
</dbReference>
<accession>A0A642V5J3</accession>
<dbReference type="GO" id="GO:0006879">
    <property type="term" value="P:intracellular iron ion homeostasis"/>
    <property type="evidence" value="ECO:0007669"/>
    <property type="project" value="TreeGrafter"/>
</dbReference>
<dbReference type="GO" id="GO:0005886">
    <property type="term" value="C:plasma membrane"/>
    <property type="evidence" value="ECO:0007669"/>
    <property type="project" value="UniProtKB-SubCell"/>
</dbReference>
<dbReference type="CDD" id="cd06186">
    <property type="entry name" value="NOX_Duox_like_FAD_NADP"/>
    <property type="match status" value="1"/>
</dbReference>
<keyword evidence="8 12" id="KW-1133">Transmembrane helix</keyword>
<dbReference type="Pfam" id="PF01794">
    <property type="entry name" value="Ferric_reduct"/>
    <property type="match status" value="1"/>
</dbReference>
<keyword evidence="10 12" id="KW-0472">Membrane</keyword>
<feature type="transmembrane region" description="Helical" evidence="12">
    <location>
        <begin position="414"/>
        <end position="431"/>
    </location>
</feature>
<comment type="caution">
    <text evidence="14">The sequence shown here is derived from an EMBL/GenBank/DDBJ whole genome shotgun (WGS) entry which is preliminary data.</text>
</comment>
<evidence type="ECO:0000256" key="1">
    <source>
        <dbReference type="ARBA" id="ARBA00004651"/>
    </source>
</evidence>
<feature type="domain" description="FAD-binding FR-type" evidence="13">
    <location>
        <begin position="261"/>
        <end position="385"/>
    </location>
</feature>
<dbReference type="PROSITE" id="PS51384">
    <property type="entry name" value="FAD_FR"/>
    <property type="match status" value="1"/>
</dbReference>
<reference evidence="14" key="1">
    <citation type="journal article" date="2019" name="G3 (Bethesda)">
        <title>Genome Assemblies of Two Rare Opportunistic Yeast Pathogens: Diutina rugosa (syn. Candida rugosa) and Trichomonascus ciferrii (syn. Candida ciferrii).</title>
        <authorList>
            <person name="Mixao V."/>
            <person name="Saus E."/>
            <person name="Hansen A.P."/>
            <person name="Lass-Florl C."/>
            <person name="Gabaldon T."/>
        </authorList>
    </citation>
    <scope>NUCLEOTIDE SEQUENCE</scope>
    <source>
        <strain evidence="14">CBS 4856</strain>
    </source>
</reference>
<feature type="transmembrane region" description="Helical" evidence="12">
    <location>
        <begin position="236"/>
        <end position="256"/>
    </location>
</feature>
<evidence type="ECO:0000256" key="2">
    <source>
        <dbReference type="ARBA" id="ARBA00012668"/>
    </source>
</evidence>
<keyword evidence="4" id="KW-1003">Cell membrane</keyword>
<evidence type="ECO:0000256" key="9">
    <source>
        <dbReference type="ARBA" id="ARBA00023065"/>
    </source>
</evidence>
<organism evidence="14 15">
    <name type="scientific">Trichomonascus ciferrii</name>
    <dbReference type="NCBI Taxonomy" id="44093"/>
    <lineage>
        <taxon>Eukaryota</taxon>
        <taxon>Fungi</taxon>
        <taxon>Dikarya</taxon>
        <taxon>Ascomycota</taxon>
        <taxon>Saccharomycotina</taxon>
        <taxon>Dipodascomycetes</taxon>
        <taxon>Dipodascales</taxon>
        <taxon>Trichomonascaceae</taxon>
        <taxon>Trichomonascus</taxon>
        <taxon>Trichomonascus ciferrii complex</taxon>
    </lineage>
</organism>
<dbReference type="InterPro" id="IPR017927">
    <property type="entry name" value="FAD-bd_FR_type"/>
</dbReference>
<dbReference type="SUPFAM" id="SSF52343">
    <property type="entry name" value="Ferredoxin reductase-like, C-terminal NADP-linked domain"/>
    <property type="match status" value="1"/>
</dbReference>
<evidence type="ECO:0000256" key="12">
    <source>
        <dbReference type="SAM" id="Phobius"/>
    </source>
</evidence>
<dbReference type="SFLD" id="SFLDS00052">
    <property type="entry name" value="Ferric_Reductase_Domain"/>
    <property type="match status" value="1"/>
</dbReference>
<evidence type="ECO:0000256" key="11">
    <source>
        <dbReference type="ARBA" id="ARBA00048483"/>
    </source>
</evidence>
<protein>
    <recommendedName>
        <fullName evidence="2">ferric-chelate reductase (NADPH)</fullName>
        <ecNumber evidence="2">1.16.1.9</ecNumber>
    </recommendedName>
</protein>
<feature type="transmembrane region" description="Helical" evidence="12">
    <location>
        <begin position="42"/>
        <end position="61"/>
    </location>
</feature>
<dbReference type="InterPro" id="IPR013112">
    <property type="entry name" value="FAD-bd_8"/>
</dbReference>
<evidence type="ECO:0000256" key="5">
    <source>
        <dbReference type="ARBA" id="ARBA00022630"/>
    </source>
</evidence>
<dbReference type="GO" id="GO:0006826">
    <property type="term" value="P:iron ion transport"/>
    <property type="evidence" value="ECO:0007669"/>
    <property type="project" value="TreeGrafter"/>
</dbReference>
<sequence length="538" mass="62182">MGWFKDSLEEDTSERYRHGTNPFYDKDGDLLRDRIFHSRDVLLYYQLLLLVVFIISSIWYWTQRYIQKRQRGRRKKFSHGSVQPTGGRLWHRVYGFLMQQPGSECWGMMSFLTAYIALTVVFCFYDIKQFQLLVLGFRLGLMASINMPFLYVLGAKYSLVQVLAGWSYEQVNVLHRWVGTVCVVTVLGHTYVFFYYFYFSFLVHHVFAFTGMVAGVCFILIGITSIPYVRTAAYELFYVVHIVGAVVCLPALYLHFPTARTQALIATVALVYDRTMRLCCGYRLVPCTLRPAAGETVIMQFDQGSLKGFQWEPGTHIFVTVLGCRTFESHPFTISSSQKCNRSLDLIIRARDGFSKDLYNLTLTNPAMTEKWAIIHGPYGTHPVDMPEIDYKKQEKHPQCDDETTSLVKRPRRIVLVAGGAGIAFTYPLYLDYKLYNQQAVEDGLPEPYEIKFLWVIPYRDFSECIEMDENMDLWISREQGRPNVFQLLDEKYVEDSNDCWIATCGPEVLVKNIRNYVAKANSKGKTGISFHAEKFGW</sequence>
<dbReference type="InterPro" id="IPR017938">
    <property type="entry name" value="Riboflavin_synthase-like_b-brl"/>
</dbReference>
<feature type="transmembrane region" description="Helical" evidence="12">
    <location>
        <begin position="174"/>
        <end position="199"/>
    </location>
</feature>
<dbReference type="PANTHER" id="PTHR32361:SF28">
    <property type="entry name" value="FRP1P"/>
    <property type="match status" value="1"/>
</dbReference>
<comment type="subcellular location">
    <subcellularLocation>
        <location evidence="1">Cell membrane</location>
        <topology evidence="1">Multi-pass membrane protein</topology>
    </subcellularLocation>
</comment>
<dbReference type="InterPro" id="IPR039261">
    <property type="entry name" value="FNR_nucleotide-bd"/>
</dbReference>
<keyword evidence="5" id="KW-0285">Flavoprotein</keyword>
<evidence type="ECO:0000256" key="10">
    <source>
        <dbReference type="ARBA" id="ARBA00023136"/>
    </source>
</evidence>
<dbReference type="EC" id="1.16.1.9" evidence="2"/>
<dbReference type="InterPro" id="IPR013130">
    <property type="entry name" value="Fe3_Rdtase_TM_dom"/>
</dbReference>
<evidence type="ECO:0000256" key="7">
    <source>
        <dbReference type="ARBA" id="ARBA00022827"/>
    </source>
</evidence>
<evidence type="ECO:0000256" key="3">
    <source>
        <dbReference type="ARBA" id="ARBA00022448"/>
    </source>
</evidence>
<gene>
    <name evidence="14" type="ORF">TRICI_003280</name>
</gene>
<dbReference type="GO" id="GO:0015677">
    <property type="term" value="P:copper ion import"/>
    <property type="evidence" value="ECO:0007669"/>
    <property type="project" value="TreeGrafter"/>
</dbReference>
<keyword evidence="15" id="KW-1185">Reference proteome</keyword>
<dbReference type="SUPFAM" id="SSF63380">
    <property type="entry name" value="Riboflavin synthase domain-like"/>
    <property type="match status" value="1"/>
</dbReference>
<dbReference type="OrthoDB" id="17725at2759"/>
<comment type="catalytic activity">
    <reaction evidence="11">
        <text>2 a Fe(II)-siderophore + NADP(+) + H(+) = 2 a Fe(III)-siderophore + NADPH</text>
        <dbReference type="Rhea" id="RHEA:28795"/>
        <dbReference type="Rhea" id="RHEA-COMP:11342"/>
        <dbReference type="Rhea" id="RHEA-COMP:11344"/>
        <dbReference type="ChEBI" id="CHEBI:15378"/>
        <dbReference type="ChEBI" id="CHEBI:29033"/>
        <dbReference type="ChEBI" id="CHEBI:29034"/>
        <dbReference type="ChEBI" id="CHEBI:57783"/>
        <dbReference type="ChEBI" id="CHEBI:58349"/>
        <dbReference type="EC" id="1.16.1.9"/>
    </reaction>
</comment>
<evidence type="ECO:0000259" key="13">
    <source>
        <dbReference type="PROSITE" id="PS51384"/>
    </source>
</evidence>
<dbReference type="PANTHER" id="PTHR32361">
    <property type="entry name" value="FERRIC/CUPRIC REDUCTASE TRANSMEMBRANE COMPONENT"/>
    <property type="match status" value="1"/>
</dbReference>
<dbReference type="GO" id="GO:0052851">
    <property type="term" value="F:ferric-chelate reductase (NADPH) activity"/>
    <property type="evidence" value="ECO:0007669"/>
    <property type="project" value="UniProtKB-EC"/>
</dbReference>
<dbReference type="VEuPathDB" id="FungiDB:TRICI_003280"/>
<keyword evidence="7" id="KW-0274">FAD</keyword>
<keyword evidence="3" id="KW-0813">Transport</keyword>
<evidence type="ECO:0000256" key="6">
    <source>
        <dbReference type="ARBA" id="ARBA00022692"/>
    </source>
</evidence>
<feature type="transmembrane region" description="Helical" evidence="12">
    <location>
        <begin position="132"/>
        <end position="154"/>
    </location>
</feature>
<dbReference type="SFLD" id="SFLDG01168">
    <property type="entry name" value="Ferric_reductase_subgroup_(FRE"/>
    <property type="match status" value="1"/>
</dbReference>
<feature type="transmembrane region" description="Helical" evidence="12">
    <location>
        <begin position="106"/>
        <end position="125"/>
    </location>
</feature>
<evidence type="ECO:0000313" key="15">
    <source>
        <dbReference type="Proteomes" id="UP000761534"/>
    </source>
</evidence>
<proteinExistence type="predicted"/>
<feature type="transmembrane region" description="Helical" evidence="12">
    <location>
        <begin position="206"/>
        <end position="230"/>
    </location>
</feature>
<dbReference type="Pfam" id="PF08022">
    <property type="entry name" value="FAD_binding_8"/>
    <property type="match status" value="1"/>
</dbReference>
<dbReference type="InterPro" id="IPR051410">
    <property type="entry name" value="Ferric/Cupric_Reductase"/>
</dbReference>